<keyword evidence="3 7" id="KW-1133">Transmembrane helix</keyword>
<dbReference type="Proteomes" id="UP001146351">
    <property type="component" value="Unassembled WGS sequence"/>
</dbReference>
<feature type="compositionally biased region" description="Basic and acidic residues" evidence="6">
    <location>
        <begin position="279"/>
        <end position="289"/>
    </location>
</feature>
<dbReference type="AlphaFoldDB" id="A0A9W9IK57"/>
<feature type="domain" description="Rhodopsin" evidence="8">
    <location>
        <begin position="61"/>
        <end position="242"/>
    </location>
</feature>
<keyword evidence="2 7" id="KW-0812">Transmembrane</keyword>
<evidence type="ECO:0000256" key="1">
    <source>
        <dbReference type="ARBA" id="ARBA00004141"/>
    </source>
</evidence>
<dbReference type="InterPro" id="IPR052337">
    <property type="entry name" value="SAT4-like"/>
</dbReference>
<evidence type="ECO:0000256" key="5">
    <source>
        <dbReference type="ARBA" id="ARBA00038359"/>
    </source>
</evidence>
<dbReference type="PANTHER" id="PTHR33048">
    <property type="entry name" value="PTH11-LIKE INTEGRAL MEMBRANE PROTEIN (AFU_ORTHOLOGUE AFUA_5G11245)"/>
    <property type="match status" value="1"/>
</dbReference>
<proteinExistence type="inferred from homology"/>
<dbReference type="EMBL" id="JAPQKO010000002">
    <property type="protein sequence ID" value="KAJ5179643.1"/>
    <property type="molecule type" value="Genomic_DNA"/>
</dbReference>
<reference evidence="9" key="1">
    <citation type="submission" date="2022-11" db="EMBL/GenBank/DDBJ databases">
        <authorList>
            <person name="Petersen C."/>
        </authorList>
    </citation>
    <scope>NUCLEOTIDE SEQUENCE</scope>
    <source>
        <strain evidence="9">IBT 21917</strain>
    </source>
</reference>
<evidence type="ECO:0000256" key="7">
    <source>
        <dbReference type="SAM" id="Phobius"/>
    </source>
</evidence>
<protein>
    <recommendedName>
        <fullName evidence="8">Rhodopsin domain-containing protein</fullName>
    </recommendedName>
</protein>
<feature type="region of interest" description="Disordered" evidence="6">
    <location>
        <begin position="268"/>
        <end position="297"/>
    </location>
</feature>
<feature type="transmembrane region" description="Helical" evidence="7">
    <location>
        <begin position="178"/>
        <end position="197"/>
    </location>
</feature>
<evidence type="ECO:0000259" key="8">
    <source>
        <dbReference type="Pfam" id="PF20684"/>
    </source>
</evidence>
<feature type="transmembrane region" description="Helical" evidence="7">
    <location>
        <begin position="53"/>
        <end position="76"/>
    </location>
</feature>
<evidence type="ECO:0000256" key="6">
    <source>
        <dbReference type="SAM" id="MobiDB-lite"/>
    </source>
</evidence>
<dbReference type="InterPro" id="IPR049326">
    <property type="entry name" value="Rhodopsin_dom_fungi"/>
</dbReference>
<evidence type="ECO:0000313" key="9">
    <source>
        <dbReference type="EMBL" id="KAJ5179643.1"/>
    </source>
</evidence>
<comment type="similarity">
    <text evidence="5">Belongs to the SAT4 family.</text>
</comment>
<keyword evidence="10" id="KW-1185">Reference proteome</keyword>
<keyword evidence="4 7" id="KW-0472">Membrane</keyword>
<evidence type="ECO:0000256" key="4">
    <source>
        <dbReference type="ARBA" id="ARBA00023136"/>
    </source>
</evidence>
<feature type="transmembrane region" description="Helical" evidence="7">
    <location>
        <begin position="96"/>
        <end position="117"/>
    </location>
</feature>
<reference evidence="9" key="2">
    <citation type="journal article" date="2023" name="IMA Fungus">
        <title>Comparative genomic study of the Penicillium genus elucidates a diverse pangenome and 15 lateral gene transfer events.</title>
        <authorList>
            <person name="Petersen C."/>
            <person name="Sorensen T."/>
            <person name="Nielsen M.R."/>
            <person name="Sondergaard T.E."/>
            <person name="Sorensen J.L."/>
            <person name="Fitzpatrick D.A."/>
            <person name="Frisvad J.C."/>
            <person name="Nielsen K.L."/>
        </authorList>
    </citation>
    <scope>NUCLEOTIDE SEQUENCE</scope>
    <source>
        <strain evidence="9">IBT 21917</strain>
    </source>
</reference>
<name>A0A9W9IK57_9EURO</name>
<evidence type="ECO:0000313" key="10">
    <source>
        <dbReference type="Proteomes" id="UP001146351"/>
    </source>
</evidence>
<dbReference type="Pfam" id="PF20684">
    <property type="entry name" value="Fung_rhodopsin"/>
    <property type="match status" value="1"/>
</dbReference>
<comment type="caution">
    <text evidence="9">The sequence shown here is derived from an EMBL/GenBank/DDBJ whole genome shotgun (WGS) entry which is preliminary data.</text>
</comment>
<dbReference type="OrthoDB" id="3934549at2759"/>
<dbReference type="GO" id="GO:0016020">
    <property type="term" value="C:membrane"/>
    <property type="evidence" value="ECO:0007669"/>
    <property type="project" value="UniProtKB-SubCell"/>
</dbReference>
<accession>A0A9W9IK57</accession>
<evidence type="ECO:0000256" key="2">
    <source>
        <dbReference type="ARBA" id="ARBA00022692"/>
    </source>
</evidence>
<gene>
    <name evidence="9" type="ORF">N7492_002853</name>
</gene>
<feature type="transmembrane region" description="Helical" evidence="7">
    <location>
        <begin position="20"/>
        <end position="41"/>
    </location>
</feature>
<comment type="subcellular location">
    <subcellularLocation>
        <location evidence="1">Membrane</location>
        <topology evidence="1">Multi-pass membrane protein</topology>
    </subcellularLocation>
</comment>
<evidence type="ECO:0000256" key="3">
    <source>
        <dbReference type="ARBA" id="ARBA00022989"/>
    </source>
</evidence>
<sequence>MSLPPPPPGLDIYEDHTTKVVASVLAPAILAAIAVFLRIWARYLSKVKFYWDDYLILVALLVFAMEFVYSCTIPAIKMSVIMFYHRIFPISRFTYMLYFCSFLALGWFIGVMIVNLVQCRPIDYFWLKYADPNAKGTCIDVEAYFMGNGIAEAVTDWIILATPFHEVWKLHMPTPQKLAVMGIFGLGAFACVAGALRCYAVEIMTESEDLPWNFGRGFIWSSIEPSLGIISACLPTLRPIFRFIFPAGFASSRKPSEFYRLQYRGNFRPENDQEAPQSDIRRGSQDSDARLQPPQDGFIMVRHKLAWSSEEGRVGTA</sequence>
<organism evidence="9 10">
    <name type="scientific">Penicillium capsulatum</name>
    <dbReference type="NCBI Taxonomy" id="69766"/>
    <lineage>
        <taxon>Eukaryota</taxon>
        <taxon>Fungi</taxon>
        <taxon>Dikarya</taxon>
        <taxon>Ascomycota</taxon>
        <taxon>Pezizomycotina</taxon>
        <taxon>Eurotiomycetes</taxon>
        <taxon>Eurotiomycetidae</taxon>
        <taxon>Eurotiales</taxon>
        <taxon>Aspergillaceae</taxon>
        <taxon>Penicillium</taxon>
    </lineage>
</organism>
<dbReference type="PANTHER" id="PTHR33048:SF163">
    <property type="entry name" value="INTEGRAL MEMBRANE PROTEIN (AFU_ORTHOLOGUE AFUA_8G05510)"/>
    <property type="match status" value="1"/>
</dbReference>